<dbReference type="OrthoDB" id="5226586at2759"/>
<keyword evidence="3" id="KW-1185">Reference proteome</keyword>
<comment type="caution">
    <text evidence="2">The sequence shown here is derived from an EMBL/GenBank/DDBJ whole genome shotgun (WGS) entry which is preliminary data.</text>
</comment>
<sequence>MTCRKPSADQYGGPGYNSNLGGLVQQMGDLALQPARHQYIPSPIICTEPMRSFRSFRSMSIDSQPLVGMSNERSYLLENLRRQHVRSERLSHALYNLETQLRSAQSKGGARKLRKEAGLLRSKIAEAHKQEELITLRLNDLQNEDLKYFYQAQQTILFPYPYSPLQPWGQVQMPPIMPLTPISPLTPLPTGLYSPTPTGPSPLDSAFLFSPNFQAVDPIAPCELGPQLASLDQMMSEAGYGNDGSPLELDDVRRHSLVVEPVRRWSLADTYSPSPNDKRMSMPGLKTIWRFS</sequence>
<evidence type="ECO:0000313" key="2">
    <source>
        <dbReference type="EMBL" id="POS76171.1"/>
    </source>
</evidence>
<dbReference type="InParanoid" id="A0A2P5I149"/>
<feature type="coiled-coil region" evidence="1">
    <location>
        <begin position="110"/>
        <end position="144"/>
    </location>
</feature>
<keyword evidence="1" id="KW-0175">Coiled coil</keyword>
<dbReference type="AlphaFoldDB" id="A0A2P5I149"/>
<dbReference type="Proteomes" id="UP000094444">
    <property type="component" value="Unassembled WGS sequence"/>
</dbReference>
<accession>A0A2P5I149</accession>
<dbReference type="EMBL" id="MAVT02000399">
    <property type="protein sequence ID" value="POS76171.1"/>
    <property type="molecule type" value="Genomic_DNA"/>
</dbReference>
<evidence type="ECO:0000256" key="1">
    <source>
        <dbReference type="SAM" id="Coils"/>
    </source>
</evidence>
<name>A0A2P5I149_DIAHE</name>
<reference evidence="2" key="1">
    <citation type="submission" date="2017-09" db="EMBL/GenBank/DDBJ databases">
        <title>Polyketide synthases of a Diaporthe helianthi virulent isolate.</title>
        <authorList>
            <person name="Baroncelli R."/>
        </authorList>
    </citation>
    <scope>NUCLEOTIDE SEQUENCE [LARGE SCALE GENOMIC DNA]</scope>
    <source>
        <strain evidence="2">7/96</strain>
    </source>
</reference>
<protein>
    <submittedName>
        <fullName evidence="2">Uncharacterized protein</fullName>
    </submittedName>
</protein>
<gene>
    <name evidence="2" type="ORF">DHEL01_v205441</name>
</gene>
<dbReference type="STRING" id="158607.A0A2P5I149"/>
<evidence type="ECO:0000313" key="3">
    <source>
        <dbReference type="Proteomes" id="UP000094444"/>
    </source>
</evidence>
<proteinExistence type="predicted"/>
<organism evidence="2 3">
    <name type="scientific">Diaporthe helianthi</name>
    <dbReference type="NCBI Taxonomy" id="158607"/>
    <lineage>
        <taxon>Eukaryota</taxon>
        <taxon>Fungi</taxon>
        <taxon>Dikarya</taxon>
        <taxon>Ascomycota</taxon>
        <taxon>Pezizomycotina</taxon>
        <taxon>Sordariomycetes</taxon>
        <taxon>Sordariomycetidae</taxon>
        <taxon>Diaporthales</taxon>
        <taxon>Diaporthaceae</taxon>
        <taxon>Diaporthe</taxon>
    </lineage>
</organism>